<keyword evidence="1" id="KW-0812">Transmembrane</keyword>
<proteinExistence type="predicted"/>
<keyword evidence="1" id="KW-0472">Membrane</keyword>
<dbReference type="Proteomes" id="UP000244223">
    <property type="component" value="Unassembled WGS sequence"/>
</dbReference>
<organism evidence="2 3">
    <name type="scientific">Agitococcus lubricus</name>
    <dbReference type="NCBI Taxonomy" id="1077255"/>
    <lineage>
        <taxon>Bacteria</taxon>
        <taxon>Pseudomonadati</taxon>
        <taxon>Pseudomonadota</taxon>
        <taxon>Gammaproteobacteria</taxon>
        <taxon>Moraxellales</taxon>
        <taxon>Moraxellaceae</taxon>
        <taxon>Agitococcus</taxon>
    </lineage>
</organism>
<keyword evidence="3" id="KW-1185">Reference proteome</keyword>
<name>A0A2T5J3R4_9GAMM</name>
<protein>
    <submittedName>
        <fullName evidence="2">Uncharacterized protein</fullName>
    </submittedName>
</protein>
<comment type="caution">
    <text evidence="2">The sequence shown here is derived from an EMBL/GenBank/DDBJ whole genome shotgun (WGS) entry which is preliminary data.</text>
</comment>
<feature type="transmembrane region" description="Helical" evidence="1">
    <location>
        <begin position="12"/>
        <end position="30"/>
    </location>
</feature>
<dbReference type="EMBL" id="QAON01000001">
    <property type="protein sequence ID" value="PTQ91254.1"/>
    <property type="molecule type" value="Genomic_DNA"/>
</dbReference>
<dbReference type="AlphaFoldDB" id="A0A2T5J3R4"/>
<keyword evidence="1" id="KW-1133">Transmembrane helix</keyword>
<evidence type="ECO:0000313" key="2">
    <source>
        <dbReference type="EMBL" id="PTQ91254.1"/>
    </source>
</evidence>
<sequence length="256" mass="29201">MAKKPNTVEALIVSLFAVIALPIILLTWLYETIGSTGFWFLMSFLGFGGMYYLFKKQNKQNPQSQSFVDWLNNGSNNSSSSQQQRTQTSNNDYFEELAIYTASSHVVYELSSDYGWNLSLLTFRQQEVLRSLQIIRESLNISAKTKKQDIAESRLSLAHQLYDEVCNNYSDVFKVDLLTRIKGIIDADLLNVHTEAYLNVANAHLDKALNAKRANTKAKYFGLAKEVLETGLSDPYSDKERIRELLAFNNRLEENI</sequence>
<accession>A0A2T5J3R4</accession>
<evidence type="ECO:0000313" key="3">
    <source>
        <dbReference type="Proteomes" id="UP000244223"/>
    </source>
</evidence>
<feature type="transmembrane region" description="Helical" evidence="1">
    <location>
        <begin position="36"/>
        <end position="54"/>
    </location>
</feature>
<gene>
    <name evidence="2" type="ORF">C8N29_101327</name>
</gene>
<evidence type="ECO:0000256" key="1">
    <source>
        <dbReference type="SAM" id="Phobius"/>
    </source>
</evidence>
<reference evidence="2 3" key="1">
    <citation type="submission" date="2018-04" db="EMBL/GenBank/DDBJ databases">
        <title>Genomic Encyclopedia of Archaeal and Bacterial Type Strains, Phase II (KMG-II): from individual species to whole genera.</title>
        <authorList>
            <person name="Goeker M."/>
        </authorList>
    </citation>
    <scope>NUCLEOTIDE SEQUENCE [LARGE SCALE GENOMIC DNA]</scope>
    <source>
        <strain evidence="2 3">DSM 5822</strain>
    </source>
</reference>